<name>D0MXJ6_PHYIT</name>
<evidence type="ECO:0000313" key="1">
    <source>
        <dbReference type="EMBL" id="EEY64359.1"/>
    </source>
</evidence>
<protein>
    <submittedName>
        <fullName evidence="1">Uncharacterized protein</fullName>
    </submittedName>
</protein>
<reference evidence="2" key="1">
    <citation type="journal article" date="2009" name="Nature">
        <title>Genome sequence and analysis of the Irish potato famine pathogen Phytophthora infestans.</title>
        <authorList>
            <consortium name="The Broad Institute Genome Sequencing Platform"/>
            <person name="Haas B.J."/>
            <person name="Kamoun S."/>
            <person name="Zody M.C."/>
            <person name="Jiang R.H."/>
            <person name="Handsaker R.E."/>
            <person name="Cano L.M."/>
            <person name="Grabherr M."/>
            <person name="Kodira C.D."/>
            <person name="Raffaele S."/>
            <person name="Torto-Alalibo T."/>
            <person name="Bozkurt T.O."/>
            <person name="Ah-Fong A.M."/>
            <person name="Alvarado L."/>
            <person name="Anderson V.L."/>
            <person name="Armstrong M.R."/>
            <person name="Avrova A."/>
            <person name="Baxter L."/>
            <person name="Beynon J."/>
            <person name="Boevink P.C."/>
            <person name="Bollmann S.R."/>
            <person name="Bos J.I."/>
            <person name="Bulone V."/>
            <person name="Cai G."/>
            <person name="Cakir C."/>
            <person name="Carrington J.C."/>
            <person name="Chawner M."/>
            <person name="Conti L."/>
            <person name="Costanzo S."/>
            <person name="Ewan R."/>
            <person name="Fahlgren N."/>
            <person name="Fischbach M.A."/>
            <person name="Fugelstad J."/>
            <person name="Gilroy E.M."/>
            <person name="Gnerre S."/>
            <person name="Green P.J."/>
            <person name="Grenville-Briggs L.J."/>
            <person name="Griffith J."/>
            <person name="Grunwald N.J."/>
            <person name="Horn K."/>
            <person name="Horner N.R."/>
            <person name="Hu C.H."/>
            <person name="Huitema E."/>
            <person name="Jeong D.H."/>
            <person name="Jones A.M."/>
            <person name="Jones J.D."/>
            <person name="Jones R.W."/>
            <person name="Karlsson E.K."/>
            <person name="Kunjeti S.G."/>
            <person name="Lamour K."/>
            <person name="Liu Z."/>
            <person name="Ma L."/>
            <person name="Maclean D."/>
            <person name="Chibucos M.C."/>
            <person name="McDonald H."/>
            <person name="McWalters J."/>
            <person name="Meijer H.J."/>
            <person name="Morgan W."/>
            <person name="Morris P.F."/>
            <person name="Munro C.A."/>
            <person name="O'Neill K."/>
            <person name="Ospina-Giraldo M."/>
            <person name="Pinzon A."/>
            <person name="Pritchard L."/>
            <person name="Ramsahoye B."/>
            <person name="Ren Q."/>
            <person name="Restrepo S."/>
            <person name="Roy S."/>
            <person name="Sadanandom A."/>
            <person name="Savidor A."/>
            <person name="Schornack S."/>
            <person name="Schwartz D.C."/>
            <person name="Schumann U.D."/>
            <person name="Schwessinger B."/>
            <person name="Seyer L."/>
            <person name="Sharpe T."/>
            <person name="Silvar C."/>
            <person name="Song J."/>
            <person name="Studholme D.J."/>
            <person name="Sykes S."/>
            <person name="Thines M."/>
            <person name="van de Vondervoort P.J."/>
            <person name="Phuntumart V."/>
            <person name="Wawra S."/>
            <person name="Weide R."/>
            <person name="Win J."/>
            <person name="Young C."/>
            <person name="Zhou S."/>
            <person name="Fry W."/>
            <person name="Meyers B.C."/>
            <person name="van West P."/>
            <person name="Ristaino J."/>
            <person name="Govers F."/>
            <person name="Birch P.R."/>
            <person name="Whisson S.C."/>
            <person name="Judelson H.S."/>
            <person name="Nusbaum C."/>
        </authorList>
    </citation>
    <scope>NUCLEOTIDE SEQUENCE [LARGE SCALE GENOMIC DNA]</scope>
    <source>
        <strain evidence="2">T30-4</strain>
    </source>
</reference>
<dbReference type="OrthoDB" id="72397at2759"/>
<dbReference type="GeneID" id="9477009"/>
<dbReference type="HOGENOM" id="CLU_2643362_0_0_1"/>
<gene>
    <name evidence="1" type="ORF">PITG_02941</name>
</gene>
<dbReference type="InParanoid" id="D0MXJ6"/>
<evidence type="ECO:0000313" key="2">
    <source>
        <dbReference type="Proteomes" id="UP000006643"/>
    </source>
</evidence>
<accession>D0MXJ6</accession>
<dbReference type="Proteomes" id="UP000006643">
    <property type="component" value="Unassembled WGS sequence"/>
</dbReference>
<dbReference type="VEuPathDB" id="FungiDB:PITG_02941"/>
<organism evidence="1 2">
    <name type="scientific">Phytophthora infestans (strain T30-4)</name>
    <name type="common">Potato late blight agent</name>
    <dbReference type="NCBI Taxonomy" id="403677"/>
    <lineage>
        <taxon>Eukaryota</taxon>
        <taxon>Sar</taxon>
        <taxon>Stramenopiles</taxon>
        <taxon>Oomycota</taxon>
        <taxon>Peronosporomycetes</taxon>
        <taxon>Peronosporales</taxon>
        <taxon>Peronosporaceae</taxon>
        <taxon>Phytophthora</taxon>
    </lineage>
</organism>
<proteinExistence type="predicted"/>
<dbReference type="KEGG" id="pif:PITG_02941"/>
<keyword evidence="2" id="KW-1185">Reference proteome</keyword>
<dbReference type="EMBL" id="DS028120">
    <property type="protein sequence ID" value="EEY64359.1"/>
    <property type="molecule type" value="Genomic_DNA"/>
</dbReference>
<sequence length="77" mass="8408">MGNLLSVPPLSPPAEQKRILAATENSKSPIVLCAEPLFVDEVMAAPASWSEESLCRTIQRFFGLLPDSPASHTIHHR</sequence>
<dbReference type="RefSeq" id="XP_002907795.1">
    <property type="nucleotide sequence ID" value="XM_002907749.1"/>
</dbReference>
<dbReference type="AlphaFoldDB" id="D0MXJ6"/>